<dbReference type="EMBL" id="FOSP01000029">
    <property type="protein sequence ID" value="SFL06704.1"/>
    <property type="molecule type" value="Genomic_DNA"/>
</dbReference>
<dbReference type="InterPro" id="IPR052340">
    <property type="entry name" value="RNase_Y/CdgJ"/>
</dbReference>
<protein>
    <submittedName>
        <fullName evidence="2">HD-like signal output (HDOD) domain, no enzymatic activity</fullName>
    </submittedName>
</protein>
<evidence type="ECO:0000259" key="1">
    <source>
        <dbReference type="PROSITE" id="PS51833"/>
    </source>
</evidence>
<dbReference type="PANTHER" id="PTHR33525:SF3">
    <property type="entry name" value="RIBONUCLEASE Y"/>
    <property type="match status" value="1"/>
</dbReference>
<keyword evidence="3" id="KW-1185">Reference proteome</keyword>
<dbReference type="STRING" id="52441.SAMN05216302_102931"/>
<organism evidence="2 3">
    <name type="scientific">Nitrosomonas aestuarii</name>
    <dbReference type="NCBI Taxonomy" id="52441"/>
    <lineage>
        <taxon>Bacteria</taxon>
        <taxon>Pseudomonadati</taxon>
        <taxon>Pseudomonadota</taxon>
        <taxon>Betaproteobacteria</taxon>
        <taxon>Nitrosomonadales</taxon>
        <taxon>Nitrosomonadaceae</taxon>
        <taxon>Nitrosomonas</taxon>
    </lineage>
</organism>
<dbReference type="SUPFAM" id="SSF109604">
    <property type="entry name" value="HD-domain/PDEase-like"/>
    <property type="match status" value="1"/>
</dbReference>
<dbReference type="AlphaFoldDB" id="A0A1I4ELW4"/>
<dbReference type="Proteomes" id="UP000199533">
    <property type="component" value="Unassembled WGS sequence"/>
</dbReference>
<gene>
    <name evidence="2" type="ORF">SAMN05216302_102931</name>
</gene>
<feature type="domain" description="HDOD" evidence="1">
    <location>
        <begin position="21"/>
        <end position="221"/>
    </location>
</feature>
<dbReference type="PROSITE" id="PS51833">
    <property type="entry name" value="HDOD"/>
    <property type="match status" value="1"/>
</dbReference>
<sequence>MTIQGSKELNAWVYFLNQVEIPVLKQTARRLSVLCEQPENLSARNIAQIIKSDPLMVVKLMRYLQHRKQRAQDHEIMEVEQVLMMLGIESALKKVPVTPLVEEVMGREHMGALLSLLKVTHRAKVASNYAFDWAVRLQDLHYEEVRIAALLHDIAEILMWCFSPKEMQFIKSLQIKDKTMRSHNAQEQVLGFTLHALQHALAKKWALPGLLITLMDKDLTSQQRVQNVCLAVNLARHSANGWDDAALPDDYKEIGSLLHLQPEDVMKIVGANKQASA</sequence>
<evidence type="ECO:0000313" key="3">
    <source>
        <dbReference type="Proteomes" id="UP000199533"/>
    </source>
</evidence>
<dbReference type="RefSeq" id="WP_090701790.1">
    <property type="nucleotide sequence ID" value="NZ_FOSP01000029.1"/>
</dbReference>
<dbReference type="Pfam" id="PF08668">
    <property type="entry name" value="HDOD"/>
    <property type="match status" value="1"/>
</dbReference>
<dbReference type="OrthoDB" id="9126875at2"/>
<evidence type="ECO:0000313" key="2">
    <source>
        <dbReference type="EMBL" id="SFL06704.1"/>
    </source>
</evidence>
<dbReference type="InterPro" id="IPR013976">
    <property type="entry name" value="HDOD"/>
</dbReference>
<accession>A0A1I4ELW4</accession>
<proteinExistence type="predicted"/>
<reference evidence="3" key="1">
    <citation type="submission" date="2016-10" db="EMBL/GenBank/DDBJ databases">
        <authorList>
            <person name="Varghese N."/>
            <person name="Submissions S."/>
        </authorList>
    </citation>
    <scope>NUCLEOTIDE SEQUENCE [LARGE SCALE GENOMIC DNA]</scope>
    <source>
        <strain evidence="3">Nm69</strain>
    </source>
</reference>
<name>A0A1I4ELW4_9PROT</name>
<dbReference type="Gene3D" id="1.10.3210.10">
    <property type="entry name" value="Hypothetical protein af1432"/>
    <property type="match status" value="1"/>
</dbReference>
<dbReference type="PANTHER" id="PTHR33525">
    <property type="match status" value="1"/>
</dbReference>